<feature type="binding site" description="covalent" evidence="16">
    <location>
        <position position="196"/>
    </location>
    <ligand>
        <name>heme c</name>
        <dbReference type="ChEBI" id="CHEBI:61717"/>
        <label>2</label>
    </ligand>
</feature>
<keyword evidence="4 14" id="KW-0349">Heme</keyword>
<evidence type="ECO:0000256" key="13">
    <source>
        <dbReference type="ARBA" id="ARBA00048423"/>
    </source>
</evidence>
<dbReference type="InterPro" id="IPR009056">
    <property type="entry name" value="Cyt_c-like_dom"/>
</dbReference>
<dbReference type="GO" id="GO:0016669">
    <property type="term" value="F:oxidoreductase activity, acting on a sulfur group of donors, cytochrome as acceptor"/>
    <property type="evidence" value="ECO:0007669"/>
    <property type="project" value="InterPro"/>
</dbReference>
<dbReference type="Proteomes" id="UP000770889">
    <property type="component" value="Unassembled WGS sequence"/>
</dbReference>
<keyword evidence="10 14" id="KW-0408">Iron</keyword>
<evidence type="ECO:0000256" key="18">
    <source>
        <dbReference type="SAM" id="SignalP"/>
    </source>
</evidence>
<gene>
    <name evidence="20" type="primary">soxA</name>
    <name evidence="20" type="ORF">KME65_04195</name>
</gene>
<feature type="binding site" description="covalent" evidence="16">
    <location>
        <position position="193"/>
    </location>
    <ligand>
        <name>heme c</name>
        <dbReference type="ChEBI" id="CHEBI:61717"/>
        <label>2</label>
    </ligand>
</feature>
<dbReference type="GO" id="GO:0020037">
    <property type="term" value="F:heme binding"/>
    <property type="evidence" value="ECO:0007669"/>
    <property type="project" value="InterPro"/>
</dbReference>
<keyword evidence="5 14" id="KW-0808">Transferase</keyword>
<evidence type="ECO:0000256" key="15">
    <source>
        <dbReference type="PIRSR" id="PIRSR038455-1"/>
    </source>
</evidence>
<dbReference type="InterPro" id="IPR025710">
    <property type="entry name" value="SoxA"/>
</dbReference>
<evidence type="ECO:0000256" key="12">
    <source>
        <dbReference type="ARBA" id="ARBA00048077"/>
    </source>
</evidence>
<dbReference type="EMBL" id="JAHHGM010000003">
    <property type="protein sequence ID" value="MBT2988142.1"/>
    <property type="molecule type" value="Genomic_DNA"/>
</dbReference>
<evidence type="ECO:0000256" key="17">
    <source>
        <dbReference type="PIRSR" id="PIRSR038455-3"/>
    </source>
</evidence>
<keyword evidence="3 14" id="KW-0813">Transport</keyword>
<comment type="cofactor">
    <cofactor evidence="16">
        <name>heme</name>
        <dbReference type="ChEBI" id="CHEBI:30413"/>
    </cofactor>
    <text evidence="16">Binds 2 heme groups per subunit.</text>
</comment>
<sequence length="279" mass="31818">MKQLFRHLTLMVITCGFITAAQATTPEEDLKAFQNFYKKRFPNVEYLDYVNGAYAIDPVGRENWEAIEEFPPYEPFIDEGQAIWEKPFANGKSFKDCFPDGPALGSKYPSWDKEKGMVMTLPLALNNCLEANGEKPMKYKKGPINDILSYIAFESRGQITNVVIPSDDPRALEAYEDGKKFYYTRRGQLNFACAHCHLQNAGMILRTEILSPALGHTTHFPVYRSKWGTVGTLHRRFTGCNKQVRAKPFKAHGEEYRNLEYFLTYMSNGLPMNGPGARK</sequence>
<feature type="binding site" evidence="16">
    <location>
        <position position="236"/>
    </location>
    <ligand>
        <name>substrate</name>
    </ligand>
</feature>
<evidence type="ECO:0000256" key="5">
    <source>
        <dbReference type="ARBA" id="ARBA00022679"/>
    </source>
</evidence>
<dbReference type="AlphaFoldDB" id="A0A944QSL0"/>
<comment type="function">
    <text evidence="14">C-type monoheme cytochrome, which is part of the SoxAX cytochrome complex involved in sulfur oxidation. The SoxAX complex catalyzes the formation of a heterodisulfide bond between the conserved cysteine residue on a sulfur carrier SoxYZ complex subunit SoxY and thiosulfate or other inorganic sulfur substrates. This leads to the intermediary formation of conspicuous sulfur globules inside of the cells.</text>
</comment>
<evidence type="ECO:0000256" key="1">
    <source>
        <dbReference type="ARBA" id="ARBA00004418"/>
    </source>
</evidence>
<feature type="binding site" description="axial binding residue" evidence="17">
    <location>
        <position position="197"/>
    </location>
    <ligand>
        <name>heme c</name>
        <dbReference type="ChEBI" id="CHEBI:61717"/>
        <label>2</label>
    </ligand>
    <ligandPart>
        <name>Fe</name>
        <dbReference type="ChEBI" id="CHEBI:18248"/>
    </ligandPart>
</feature>
<protein>
    <recommendedName>
        <fullName evidence="14">SoxAX cytochrome complex subunit A</fullName>
        <ecNumber evidence="14">2.8.5.2</ecNumber>
    </recommendedName>
    <alternativeName>
        <fullName evidence="14">Protein SoxA</fullName>
    </alternativeName>
    <alternativeName>
        <fullName evidence="14">Sulfur oxidizing protein A</fullName>
    </alternativeName>
    <alternativeName>
        <fullName evidence="14">Thiosulfate-oxidizing multienzyme system protein SoxA</fullName>
    </alternativeName>
</protein>
<dbReference type="Pfam" id="PF21342">
    <property type="entry name" value="SoxA-TsdA_cyt-c"/>
    <property type="match status" value="2"/>
</dbReference>
<evidence type="ECO:0000256" key="9">
    <source>
        <dbReference type="ARBA" id="ARBA00022982"/>
    </source>
</evidence>
<evidence type="ECO:0000256" key="16">
    <source>
        <dbReference type="PIRSR" id="PIRSR038455-2"/>
    </source>
</evidence>
<evidence type="ECO:0000256" key="4">
    <source>
        <dbReference type="ARBA" id="ARBA00022617"/>
    </source>
</evidence>
<evidence type="ECO:0000256" key="6">
    <source>
        <dbReference type="ARBA" id="ARBA00022723"/>
    </source>
</evidence>
<comment type="cofactor">
    <cofactor evidence="14">
        <name>heme</name>
        <dbReference type="ChEBI" id="CHEBI:30413"/>
    </cofactor>
    <text evidence="14">Binds 1 heme group per subunit.</text>
</comment>
<keyword evidence="6 14" id="KW-0479">Metal-binding</keyword>
<dbReference type="Gene3D" id="1.10.760.10">
    <property type="entry name" value="Cytochrome c-like domain"/>
    <property type="match status" value="2"/>
</dbReference>
<comment type="subunit">
    <text evidence="2 14">Heterodimer of SoxA and SoxX.</text>
</comment>
<dbReference type="PIRSF" id="PIRSF038455">
    <property type="entry name" value="SoxA"/>
    <property type="match status" value="1"/>
</dbReference>
<dbReference type="GO" id="GO:0046872">
    <property type="term" value="F:metal ion binding"/>
    <property type="evidence" value="ECO:0007669"/>
    <property type="project" value="UniProtKB-KW"/>
</dbReference>
<feature type="domain" description="Cytochrome c" evidence="19">
    <location>
        <begin position="79"/>
        <end position="158"/>
    </location>
</feature>
<feature type="binding site" description="axial binding residue" evidence="17">
    <location>
        <position position="128"/>
    </location>
    <ligand>
        <name>heme c</name>
        <dbReference type="ChEBI" id="CHEBI:61717"/>
        <label>1</label>
    </ligand>
    <ligandPart>
        <name>Fe</name>
        <dbReference type="ChEBI" id="CHEBI:18248"/>
    </ligandPart>
</feature>
<evidence type="ECO:0000256" key="2">
    <source>
        <dbReference type="ARBA" id="ARBA00011530"/>
    </source>
</evidence>
<dbReference type="SMR" id="A0A944QSL0"/>
<feature type="binding site" description="covalent" evidence="16">
    <location>
        <position position="97"/>
    </location>
    <ligand>
        <name>heme c</name>
        <dbReference type="ChEBI" id="CHEBI:61717"/>
        <label>1</label>
    </ligand>
</feature>
<keyword evidence="9 14" id="KW-0249">Electron transport</keyword>
<dbReference type="SUPFAM" id="SSF46626">
    <property type="entry name" value="Cytochrome c"/>
    <property type="match status" value="2"/>
</dbReference>
<comment type="subcellular location">
    <subcellularLocation>
        <location evidence="1 14">Periplasm</location>
    </subcellularLocation>
</comment>
<reference evidence="20 21" key="1">
    <citation type="submission" date="2021-05" db="EMBL/GenBank/DDBJ databases">
        <title>Genetic and Functional Diversity in Clade A Lucinid endosymbionts from the Bahamas.</title>
        <authorList>
            <person name="Giani N.M."/>
            <person name="Engel A.S."/>
            <person name="Campbell B.J."/>
        </authorList>
    </citation>
    <scope>NUCLEOTIDE SEQUENCE [LARGE SCALE GENOMIC DNA]</scope>
    <source>
        <strain evidence="20">LUC16012Gg_MoonRockCtena</strain>
    </source>
</reference>
<feature type="domain" description="Cytochrome c" evidence="19">
    <location>
        <begin position="177"/>
        <end position="272"/>
    </location>
</feature>
<evidence type="ECO:0000313" key="20">
    <source>
        <dbReference type="EMBL" id="MBT2988142.1"/>
    </source>
</evidence>
<dbReference type="GO" id="GO:0016740">
    <property type="term" value="F:transferase activity"/>
    <property type="evidence" value="ECO:0007669"/>
    <property type="project" value="UniProtKB-KW"/>
</dbReference>
<evidence type="ECO:0000256" key="3">
    <source>
        <dbReference type="ARBA" id="ARBA00022448"/>
    </source>
</evidence>
<comment type="similarity">
    <text evidence="11 14">Belongs to the SoxA family.</text>
</comment>
<dbReference type="GO" id="GO:0070069">
    <property type="term" value="C:cytochrome complex"/>
    <property type="evidence" value="ECO:0007669"/>
    <property type="project" value="InterPro"/>
</dbReference>
<dbReference type="NCBIfam" id="TIGR04484">
    <property type="entry name" value="thiosulf_SoxA"/>
    <property type="match status" value="1"/>
</dbReference>
<evidence type="ECO:0000256" key="14">
    <source>
        <dbReference type="PIRNR" id="PIRNR038455"/>
    </source>
</evidence>
<feature type="binding site" description="axial binding residue" evidence="17">
    <location>
        <position position="240"/>
    </location>
    <ligand>
        <name>heme c</name>
        <dbReference type="ChEBI" id="CHEBI:61717"/>
        <label>2</label>
    </ligand>
    <ligandPart>
        <name>Fe</name>
        <dbReference type="ChEBI" id="CHEBI:18248"/>
    </ligandPart>
</feature>
<organism evidence="20 21">
    <name type="scientific">Candidatus Thiodiazotropha taylori</name>
    <dbReference type="NCBI Taxonomy" id="2792791"/>
    <lineage>
        <taxon>Bacteria</taxon>
        <taxon>Pseudomonadati</taxon>
        <taxon>Pseudomonadota</taxon>
        <taxon>Gammaproteobacteria</taxon>
        <taxon>Chromatiales</taxon>
        <taxon>Sedimenticolaceae</taxon>
        <taxon>Candidatus Thiodiazotropha</taxon>
    </lineage>
</organism>
<dbReference type="InterPro" id="IPR036909">
    <property type="entry name" value="Cyt_c-like_dom_sf"/>
</dbReference>
<proteinExistence type="inferred from homology"/>
<evidence type="ECO:0000313" key="21">
    <source>
        <dbReference type="Proteomes" id="UP000770889"/>
    </source>
</evidence>
<evidence type="ECO:0000256" key="8">
    <source>
        <dbReference type="ARBA" id="ARBA00022764"/>
    </source>
</evidence>
<dbReference type="GO" id="GO:0042597">
    <property type="term" value="C:periplasmic space"/>
    <property type="evidence" value="ECO:0007669"/>
    <property type="project" value="UniProtKB-SubCell"/>
</dbReference>
<evidence type="ECO:0000256" key="11">
    <source>
        <dbReference type="ARBA" id="ARBA00025746"/>
    </source>
</evidence>
<dbReference type="EC" id="2.8.5.2" evidence="14"/>
<name>A0A944QSL0_9GAMM</name>
<evidence type="ECO:0000259" key="19">
    <source>
        <dbReference type="Pfam" id="PF21342"/>
    </source>
</evidence>
<dbReference type="GO" id="GO:0019417">
    <property type="term" value="P:sulfur oxidation"/>
    <property type="evidence" value="ECO:0007669"/>
    <property type="project" value="InterPro"/>
</dbReference>
<keyword evidence="7 18" id="KW-0732">Signal</keyword>
<accession>A0A944QSL0</accession>
<comment type="catalytic activity">
    <reaction evidence="12 14">
        <text>L-cysteinyl-[SoxY protein] + thiosulfate + 2 Fe(III)-[cytochrome c] = S-sulfosulfanyl-L-cysteinyl-[SoxY protein] + 2 Fe(II)-[cytochrome c] + 2 H(+)</text>
        <dbReference type="Rhea" id="RHEA:56720"/>
        <dbReference type="Rhea" id="RHEA-COMP:10350"/>
        <dbReference type="Rhea" id="RHEA-COMP:14328"/>
        <dbReference type="Rhea" id="RHEA-COMP:14399"/>
        <dbReference type="Rhea" id="RHEA-COMP:14691"/>
        <dbReference type="ChEBI" id="CHEBI:15378"/>
        <dbReference type="ChEBI" id="CHEBI:29033"/>
        <dbReference type="ChEBI" id="CHEBI:29034"/>
        <dbReference type="ChEBI" id="CHEBI:29950"/>
        <dbReference type="ChEBI" id="CHEBI:33542"/>
        <dbReference type="ChEBI" id="CHEBI:139321"/>
        <dbReference type="EC" id="2.8.5.2"/>
    </reaction>
</comment>
<comment type="catalytic activity">
    <reaction evidence="13 14">
        <text>S-sulfanyl-L-cysteinyl-[SoxY protein] + thiosulfate + 2 Fe(III)-[cytochrome c] = S-(2-sulfodisulfanyl)-L-cysteinyl-[SoxY protein] + 2 Fe(II)-[cytochrome c] + 2 H(+)</text>
        <dbReference type="Rhea" id="RHEA:51224"/>
        <dbReference type="Rhea" id="RHEA-COMP:10350"/>
        <dbReference type="Rhea" id="RHEA-COMP:14399"/>
        <dbReference type="Rhea" id="RHEA-COMP:14689"/>
        <dbReference type="Rhea" id="RHEA-COMP:14690"/>
        <dbReference type="ChEBI" id="CHEBI:15378"/>
        <dbReference type="ChEBI" id="CHEBI:29033"/>
        <dbReference type="ChEBI" id="CHEBI:29034"/>
        <dbReference type="ChEBI" id="CHEBI:33542"/>
        <dbReference type="ChEBI" id="CHEBI:61963"/>
        <dbReference type="ChEBI" id="CHEBI:140664"/>
        <dbReference type="EC" id="2.8.5.2"/>
    </reaction>
</comment>
<evidence type="ECO:0000256" key="10">
    <source>
        <dbReference type="ARBA" id="ARBA00023004"/>
    </source>
</evidence>
<feature type="chain" id="PRO_5036853375" description="SoxAX cytochrome complex subunit A" evidence="18">
    <location>
        <begin position="24"/>
        <end position="279"/>
    </location>
</feature>
<keyword evidence="8 14" id="KW-0574">Periplasm</keyword>
<dbReference type="GO" id="GO:0009055">
    <property type="term" value="F:electron transfer activity"/>
    <property type="evidence" value="ECO:0007669"/>
    <property type="project" value="InterPro"/>
</dbReference>
<feature type="active site" description="Cysteine persulfide intermediate" evidence="15">
    <location>
        <position position="240"/>
    </location>
</feature>
<comment type="caution">
    <text evidence="20">The sequence shown here is derived from an EMBL/GenBank/DDBJ whole genome shotgun (WGS) entry which is preliminary data.</text>
</comment>
<feature type="signal peptide" evidence="18">
    <location>
        <begin position="1"/>
        <end position="23"/>
    </location>
</feature>
<evidence type="ECO:0000256" key="7">
    <source>
        <dbReference type="ARBA" id="ARBA00022729"/>
    </source>
</evidence>